<evidence type="ECO:0000259" key="4">
    <source>
        <dbReference type="Pfam" id="PF06458"/>
    </source>
</evidence>
<dbReference type="RefSeq" id="WP_160344801.1">
    <property type="nucleotide sequence ID" value="NZ_WSRR01000003.1"/>
</dbReference>
<feature type="signal peptide" evidence="3">
    <location>
        <begin position="1"/>
        <end position="31"/>
    </location>
</feature>
<dbReference type="Pfam" id="PF06458">
    <property type="entry name" value="MucBP"/>
    <property type="match status" value="1"/>
</dbReference>
<accession>A0A6N8JKE9</accession>
<dbReference type="OrthoDB" id="2044967at2"/>
<gene>
    <name evidence="5" type="ORF">GKZ27_02465</name>
</gene>
<reference evidence="5 6" key="1">
    <citation type="submission" date="2019-12" db="EMBL/GenBank/DDBJ databases">
        <title>Microbes associate with the intestines of laboratory mice.</title>
        <authorList>
            <person name="Navarre W."/>
            <person name="Wong E."/>
        </authorList>
    </citation>
    <scope>NUCLEOTIDE SEQUENCE [LARGE SCALE GENOMIC DNA]</scope>
    <source>
        <strain evidence="5 6">NM66_B29</strain>
    </source>
</reference>
<proteinExistence type="predicted"/>
<evidence type="ECO:0000313" key="6">
    <source>
        <dbReference type="Proteomes" id="UP000463388"/>
    </source>
</evidence>
<comment type="caution">
    <text evidence="5">The sequence shown here is derived from an EMBL/GenBank/DDBJ whole genome shotgun (WGS) entry which is preliminary data.</text>
</comment>
<keyword evidence="1" id="KW-0677">Repeat</keyword>
<keyword evidence="2" id="KW-0472">Membrane</keyword>
<keyword evidence="2" id="KW-1133">Transmembrane helix</keyword>
<keyword evidence="3" id="KW-0732">Signal</keyword>
<protein>
    <recommendedName>
        <fullName evidence="4">MucBP domain-containing protein</fullName>
    </recommendedName>
</protein>
<evidence type="ECO:0000256" key="3">
    <source>
        <dbReference type="SAM" id="SignalP"/>
    </source>
</evidence>
<evidence type="ECO:0000313" key="5">
    <source>
        <dbReference type="EMBL" id="MVX60328.1"/>
    </source>
</evidence>
<dbReference type="EMBL" id="WSRR01000003">
    <property type="protein sequence ID" value="MVX60328.1"/>
    <property type="molecule type" value="Genomic_DNA"/>
</dbReference>
<sequence length="372" mass="39094">MMNMKNWGRRALTVMLAGTLAATVAAPTAFAATADAYKPTEYRVTVYAGNQGKVSLGDADQAAESVQLDPAVGLNGVADFSDIEYTVENEKYYAKGIRVAGLDNVRSDKNTDTVDAEGNPVNTAGVDTMLYAVPTPDGGLGNTSVPITEDTDFVVAYGILANRVAYTVNYVDADGNPLVDSQTFFGDIGDRPATTPVYIENYLPQASVVLLTLSEDEAKNVITFRYTRLAEGTTTEQQPSGRVDVITSDGSRATGVYTTAITEQEAVAAANQAATRAATADPANPIEATPLTTDAGTQVIAEDGTPLDAPEVETINDDENALASGQQPGDSTPVANAAWIPWAVAAAVLVCLIAFILLRARKEQQGEEAQQA</sequence>
<dbReference type="AlphaFoldDB" id="A0A6N8JKE9"/>
<dbReference type="Proteomes" id="UP000463388">
    <property type="component" value="Unassembled WGS sequence"/>
</dbReference>
<evidence type="ECO:0000256" key="1">
    <source>
        <dbReference type="ARBA" id="ARBA00022737"/>
    </source>
</evidence>
<keyword evidence="6" id="KW-1185">Reference proteome</keyword>
<evidence type="ECO:0000256" key="2">
    <source>
        <dbReference type="SAM" id="Phobius"/>
    </source>
</evidence>
<dbReference type="Gene3D" id="3.10.20.320">
    <property type="entry name" value="Putative peptidoglycan bound protein (lpxtg motif)"/>
    <property type="match status" value="1"/>
</dbReference>
<feature type="chain" id="PRO_5026777815" description="MucBP domain-containing protein" evidence="3">
    <location>
        <begin position="32"/>
        <end position="372"/>
    </location>
</feature>
<dbReference type="InterPro" id="IPR009459">
    <property type="entry name" value="MucBP_dom"/>
</dbReference>
<organism evidence="5 6">
    <name type="scientific">Adlercreutzia mucosicola</name>
    <dbReference type="NCBI Taxonomy" id="580026"/>
    <lineage>
        <taxon>Bacteria</taxon>
        <taxon>Bacillati</taxon>
        <taxon>Actinomycetota</taxon>
        <taxon>Coriobacteriia</taxon>
        <taxon>Eggerthellales</taxon>
        <taxon>Eggerthellaceae</taxon>
        <taxon>Adlercreutzia</taxon>
    </lineage>
</organism>
<feature type="domain" description="MucBP" evidence="4">
    <location>
        <begin position="167"/>
        <end position="207"/>
    </location>
</feature>
<name>A0A6N8JKE9_9ACTN</name>
<keyword evidence="2" id="KW-0812">Transmembrane</keyword>
<feature type="transmembrane region" description="Helical" evidence="2">
    <location>
        <begin position="339"/>
        <end position="358"/>
    </location>
</feature>